<gene>
    <name evidence="6" type="ORF">OSH07_14410</name>
</gene>
<dbReference type="PANTHER" id="PTHR30146:SF138">
    <property type="entry name" value="TRANSCRIPTIONAL REGULATORY PROTEIN"/>
    <property type="match status" value="1"/>
</dbReference>
<evidence type="ECO:0000256" key="2">
    <source>
        <dbReference type="ARBA" id="ARBA00023125"/>
    </source>
</evidence>
<dbReference type="CDD" id="cd01392">
    <property type="entry name" value="HTH_LacI"/>
    <property type="match status" value="1"/>
</dbReference>
<dbReference type="SUPFAM" id="SSF47413">
    <property type="entry name" value="lambda repressor-like DNA-binding domains"/>
    <property type="match status" value="1"/>
</dbReference>
<dbReference type="Proteomes" id="UP001144805">
    <property type="component" value="Unassembled WGS sequence"/>
</dbReference>
<feature type="compositionally biased region" description="Low complexity" evidence="4">
    <location>
        <begin position="12"/>
        <end position="24"/>
    </location>
</feature>
<reference evidence="6" key="1">
    <citation type="submission" date="2022-11" db="EMBL/GenBank/DDBJ databases">
        <title>Biodiversity and phylogenetic relationships of bacteria.</title>
        <authorList>
            <person name="Machado R.A.R."/>
            <person name="Bhat A."/>
            <person name="Loulou A."/>
            <person name="Kallel S."/>
        </authorList>
    </citation>
    <scope>NUCLEOTIDE SEQUENCE</scope>
    <source>
        <strain evidence="6">K-TC2</strain>
    </source>
</reference>
<dbReference type="SUPFAM" id="SSF53822">
    <property type="entry name" value="Periplasmic binding protein-like I"/>
    <property type="match status" value="1"/>
</dbReference>
<dbReference type="GO" id="GO:0003700">
    <property type="term" value="F:DNA-binding transcription factor activity"/>
    <property type="evidence" value="ECO:0007669"/>
    <property type="project" value="TreeGrafter"/>
</dbReference>
<dbReference type="Pfam" id="PF00356">
    <property type="entry name" value="LacI"/>
    <property type="match status" value="1"/>
</dbReference>
<dbReference type="Gene3D" id="1.10.260.40">
    <property type="entry name" value="lambda repressor-like DNA-binding domains"/>
    <property type="match status" value="1"/>
</dbReference>
<evidence type="ECO:0000256" key="1">
    <source>
        <dbReference type="ARBA" id="ARBA00023015"/>
    </source>
</evidence>
<sequence>MDKTDKKPPSQRKAQADASPAPARAKLEHVARLAKVSLATASRAINQPEIVRPEIRERVLHAVEMLDYTPDRMAKALSSGRTHTVGAVVPTLGNAIFADGVEALEARLGARGYTLILSHSQYDPAREFRQIRGMLEYGVDGLVLVGDTFAPDSLPLIRHHRTPLVTTYVCASRQGIPAIGIDNRQATHRMARYLLELGHREFAVIANTGLPNDRSQARLDGLLDAIAEEGIRLPPDRIFEAPLPSIAAGREAFRRLRAAHPGVTAFLCTTDAMAVGAVAEARREGIRVPEDVSITGFDDVEIAAETDPPLTTVKVPAAEIGAIAADRLIGIIEGGPAATIAPIAPLEAALVVRGSTGPVAGPVARKRRTRAAAA</sequence>
<keyword evidence="2 6" id="KW-0238">DNA-binding</keyword>
<name>A0A9X3E430_9HYPH</name>
<dbReference type="PROSITE" id="PS50932">
    <property type="entry name" value="HTH_LACI_2"/>
    <property type="match status" value="1"/>
</dbReference>
<keyword evidence="3" id="KW-0804">Transcription</keyword>
<proteinExistence type="predicted"/>
<keyword evidence="1" id="KW-0805">Transcription regulation</keyword>
<dbReference type="InterPro" id="IPR000843">
    <property type="entry name" value="HTH_LacI"/>
</dbReference>
<organism evidence="6 7">
    <name type="scientific">Kaistia nematophila</name>
    <dbReference type="NCBI Taxonomy" id="2994654"/>
    <lineage>
        <taxon>Bacteria</taxon>
        <taxon>Pseudomonadati</taxon>
        <taxon>Pseudomonadota</taxon>
        <taxon>Alphaproteobacteria</taxon>
        <taxon>Hyphomicrobiales</taxon>
        <taxon>Kaistiaceae</taxon>
        <taxon>Kaistia</taxon>
    </lineage>
</organism>
<dbReference type="PANTHER" id="PTHR30146">
    <property type="entry name" value="LACI-RELATED TRANSCRIPTIONAL REPRESSOR"/>
    <property type="match status" value="1"/>
</dbReference>
<evidence type="ECO:0000256" key="3">
    <source>
        <dbReference type="ARBA" id="ARBA00023163"/>
    </source>
</evidence>
<feature type="domain" description="HTH lacI-type" evidence="5">
    <location>
        <begin position="25"/>
        <end position="79"/>
    </location>
</feature>
<dbReference type="InterPro" id="IPR010982">
    <property type="entry name" value="Lambda_DNA-bd_dom_sf"/>
</dbReference>
<dbReference type="Gene3D" id="3.40.50.2300">
    <property type="match status" value="2"/>
</dbReference>
<dbReference type="Pfam" id="PF13377">
    <property type="entry name" value="Peripla_BP_3"/>
    <property type="match status" value="1"/>
</dbReference>
<dbReference type="SMART" id="SM00354">
    <property type="entry name" value="HTH_LACI"/>
    <property type="match status" value="1"/>
</dbReference>
<dbReference type="InterPro" id="IPR046335">
    <property type="entry name" value="LacI/GalR-like_sensor"/>
</dbReference>
<evidence type="ECO:0000256" key="4">
    <source>
        <dbReference type="SAM" id="MobiDB-lite"/>
    </source>
</evidence>
<evidence type="ECO:0000313" key="7">
    <source>
        <dbReference type="Proteomes" id="UP001144805"/>
    </source>
</evidence>
<evidence type="ECO:0000313" key="6">
    <source>
        <dbReference type="EMBL" id="MCX5570397.1"/>
    </source>
</evidence>
<dbReference type="AlphaFoldDB" id="A0A9X3E430"/>
<dbReference type="GO" id="GO:0000976">
    <property type="term" value="F:transcription cis-regulatory region binding"/>
    <property type="evidence" value="ECO:0007669"/>
    <property type="project" value="TreeGrafter"/>
</dbReference>
<accession>A0A9X3E430</accession>
<protein>
    <submittedName>
        <fullName evidence="6">LacI family DNA-binding transcriptional regulator</fullName>
    </submittedName>
</protein>
<keyword evidence="7" id="KW-1185">Reference proteome</keyword>
<dbReference type="RefSeq" id="WP_266339358.1">
    <property type="nucleotide sequence ID" value="NZ_JAPKNK010000005.1"/>
</dbReference>
<dbReference type="CDD" id="cd06273">
    <property type="entry name" value="PBP1_LacI-like"/>
    <property type="match status" value="1"/>
</dbReference>
<evidence type="ECO:0000259" key="5">
    <source>
        <dbReference type="PROSITE" id="PS50932"/>
    </source>
</evidence>
<comment type="caution">
    <text evidence="6">The sequence shown here is derived from an EMBL/GenBank/DDBJ whole genome shotgun (WGS) entry which is preliminary data.</text>
</comment>
<dbReference type="EMBL" id="JAPKNK010000005">
    <property type="protein sequence ID" value="MCX5570397.1"/>
    <property type="molecule type" value="Genomic_DNA"/>
</dbReference>
<feature type="region of interest" description="Disordered" evidence="4">
    <location>
        <begin position="1"/>
        <end position="24"/>
    </location>
</feature>
<dbReference type="InterPro" id="IPR028082">
    <property type="entry name" value="Peripla_BP_I"/>
</dbReference>